<sequence>MMVMASALIVFYSVFAYQHEKAEYAKESVSELKAITQVLENDYATLVLNGAPNLREELLRKWQQFPVLEHADLAGGAGQTILHYSKSAQAHQNIQLVEPDTIKAVDNLLLYKSIVVSGDEEVGAVTYAISTDSSEKLLIALKELIVISIPIAFVLAILLSIWLQSIFVKPLQDLMEDIKDITLEQAYAKTIFVNKADSSEYAEMAKHFNSLLQRMNATLNEVEQSKKVAQELAYYDELTGLANRRLLTEHMEYILDIAIREHRHGALLFIDLDNFKTLNDSRGHAAGDELLKKVAASLKQVFRGVDTIARLGGDEFVILSGQLEGSEEAVINQIHSLMLKLRHVLSEKFIIQGEVYHLTASIGITTFPNMATTPEGLMKQADTAMYRAKEGGRDGYRFYQLEMQADADAKLQMETDLRHALSANEFELYYQPQVDEFGRISGAEALLRWFKKDGEMVSPSEFIPIAEMTGLILPIGEWVIKEAFGQLKKWKQADITPDFRLSINISPYQFDQDNFLETITSLLNESGVSASYVTLEMTEGITVKDIHLTIDKMHALTDLGFKISMDDFGTGYSSLMYLKKLPLSELKVDQSFVRDLHVDQSDAEIAATIIAMAKSLSLDVVAEGVEKESQLSFLTYHGCSVFQGYYFHKPMPAKEMDDLLFRNVVVL</sequence>
<proteinExistence type="predicted"/>
<dbReference type="InterPro" id="IPR035919">
    <property type="entry name" value="EAL_sf"/>
</dbReference>
<gene>
    <name evidence="4" type="ORF">L196_07654</name>
</gene>
<dbReference type="PROSITE" id="PS50883">
    <property type="entry name" value="EAL"/>
    <property type="match status" value="1"/>
</dbReference>
<feature type="transmembrane region" description="Helical" evidence="1">
    <location>
        <begin position="144"/>
        <end position="163"/>
    </location>
</feature>
<dbReference type="CDD" id="cd01948">
    <property type="entry name" value="EAL"/>
    <property type="match status" value="1"/>
</dbReference>
<dbReference type="Gene3D" id="3.20.20.450">
    <property type="entry name" value="EAL domain"/>
    <property type="match status" value="1"/>
</dbReference>
<dbReference type="InterPro" id="IPR001633">
    <property type="entry name" value="EAL_dom"/>
</dbReference>
<dbReference type="NCBIfam" id="TIGR00254">
    <property type="entry name" value="GGDEF"/>
    <property type="match status" value="1"/>
</dbReference>
<dbReference type="SUPFAM" id="SSF141868">
    <property type="entry name" value="EAL domain-like"/>
    <property type="match status" value="1"/>
</dbReference>
<dbReference type="SMART" id="SM00267">
    <property type="entry name" value="GGDEF"/>
    <property type="match status" value="1"/>
</dbReference>
<evidence type="ECO:0000259" key="3">
    <source>
        <dbReference type="PROSITE" id="PS50887"/>
    </source>
</evidence>
<evidence type="ECO:0000259" key="2">
    <source>
        <dbReference type="PROSITE" id="PS50883"/>
    </source>
</evidence>
<dbReference type="Pfam" id="PF00563">
    <property type="entry name" value="EAL"/>
    <property type="match status" value="1"/>
</dbReference>
<dbReference type="Gene3D" id="6.10.340.10">
    <property type="match status" value="1"/>
</dbReference>
<dbReference type="InterPro" id="IPR029787">
    <property type="entry name" value="Nucleotide_cyclase"/>
</dbReference>
<evidence type="ECO:0000256" key="1">
    <source>
        <dbReference type="SAM" id="Phobius"/>
    </source>
</evidence>
<reference evidence="4 5" key="1">
    <citation type="journal article" date="2013" name="Genome Announc.">
        <title>Genome Sequence of the Pyrene- and Fluoranthene-Degrading Bacterium Cycloclasticus sp. Strain PY97M.</title>
        <authorList>
            <person name="Cui Z."/>
            <person name="Xu G."/>
            <person name="Li Q."/>
            <person name="Gao W."/>
            <person name="Zheng L."/>
        </authorList>
    </citation>
    <scope>NUCLEOTIDE SEQUENCE [LARGE SCALE GENOMIC DNA]</scope>
    <source>
        <strain evidence="4 5">PY97M</strain>
    </source>
</reference>
<name>A0AB33Z1G2_9GAMM</name>
<keyword evidence="1" id="KW-0472">Membrane</keyword>
<dbReference type="SMART" id="SM00052">
    <property type="entry name" value="EAL"/>
    <property type="match status" value="1"/>
</dbReference>
<comment type="caution">
    <text evidence="4">The sequence shown here is derived from an EMBL/GenBank/DDBJ whole genome shotgun (WGS) entry which is preliminary data.</text>
</comment>
<dbReference type="PANTHER" id="PTHR44757:SF2">
    <property type="entry name" value="BIOFILM ARCHITECTURE MAINTENANCE PROTEIN MBAA"/>
    <property type="match status" value="1"/>
</dbReference>
<dbReference type="PROSITE" id="PS50887">
    <property type="entry name" value="GGDEF"/>
    <property type="match status" value="1"/>
</dbReference>
<protein>
    <submittedName>
        <fullName evidence="4">Diguanylate cyclase/phosphodiesterase with PAS/PAC and GAF sensor</fullName>
    </submittedName>
</protein>
<dbReference type="PANTHER" id="PTHR44757">
    <property type="entry name" value="DIGUANYLATE CYCLASE DGCP"/>
    <property type="match status" value="1"/>
</dbReference>
<dbReference type="SUPFAM" id="SSF55073">
    <property type="entry name" value="Nucleotide cyclase"/>
    <property type="match status" value="1"/>
</dbReference>
<dbReference type="InterPro" id="IPR052155">
    <property type="entry name" value="Biofilm_reg_signaling"/>
</dbReference>
<dbReference type="EMBL" id="ASHL01000005">
    <property type="protein sequence ID" value="EPD13021.1"/>
    <property type="molecule type" value="Genomic_DNA"/>
</dbReference>
<keyword evidence="5" id="KW-1185">Reference proteome</keyword>
<dbReference type="Gene3D" id="3.30.70.270">
    <property type="match status" value="1"/>
</dbReference>
<dbReference type="Proteomes" id="UP000015462">
    <property type="component" value="Unassembled WGS sequence"/>
</dbReference>
<evidence type="ECO:0000313" key="4">
    <source>
        <dbReference type="EMBL" id="EPD13021.1"/>
    </source>
</evidence>
<keyword evidence="1" id="KW-1133">Transmembrane helix</keyword>
<feature type="domain" description="EAL" evidence="2">
    <location>
        <begin position="410"/>
        <end position="664"/>
    </location>
</feature>
<accession>A0AB33Z1G2</accession>
<feature type="domain" description="GGDEF" evidence="3">
    <location>
        <begin position="263"/>
        <end position="401"/>
    </location>
</feature>
<evidence type="ECO:0000313" key="5">
    <source>
        <dbReference type="Proteomes" id="UP000015462"/>
    </source>
</evidence>
<dbReference type="InterPro" id="IPR000160">
    <property type="entry name" value="GGDEF_dom"/>
</dbReference>
<dbReference type="CDD" id="cd01949">
    <property type="entry name" value="GGDEF"/>
    <property type="match status" value="1"/>
</dbReference>
<keyword evidence="1" id="KW-0812">Transmembrane</keyword>
<dbReference type="InterPro" id="IPR043128">
    <property type="entry name" value="Rev_trsase/Diguanyl_cyclase"/>
</dbReference>
<dbReference type="AlphaFoldDB" id="A0AB33Z1G2"/>
<dbReference type="Pfam" id="PF00990">
    <property type="entry name" value="GGDEF"/>
    <property type="match status" value="1"/>
</dbReference>
<organism evidence="4 5">
    <name type="scientific">Cycloclasticus pugetii</name>
    <dbReference type="NCBI Taxonomy" id="34068"/>
    <lineage>
        <taxon>Bacteria</taxon>
        <taxon>Pseudomonadati</taxon>
        <taxon>Pseudomonadota</taxon>
        <taxon>Gammaproteobacteria</taxon>
        <taxon>Thiotrichales</taxon>
        <taxon>Piscirickettsiaceae</taxon>
        <taxon>Cycloclasticus</taxon>
    </lineage>
</organism>